<dbReference type="Gene3D" id="1.10.287.1700">
    <property type="match status" value="1"/>
</dbReference>
<evidence type="ECO:0000256" key="1">
    <source>
        <dbReference type="SAM" id="MobiDB-lite"/>
    </source>
</evidence>
<dbReference type="Proteomes" id="UP001262754">
    <property type="component" value="Unassembled WGS sequence"/>
</dbReference>
<sequence length="159" mass="17810">MNPRRQLDILTPVVRLRERRVEVARLEAVAARDALATAEAALAVRDRAIAAHDAALARLDAWFAEGLSGSAAMVETALARREMVVEARARDLDLREQESVAVHKAREDLDAALRVLVRAQGRFEAMSGQRDRARSALLARRDERQQQEIEELPARRATR</sequence>
<accession>A0ABU1N2H5</accession>
<feature type="compositionally biased region" description="Basic and acidic residues" evidence="1">
    <location>
        <begin position="134"/>
        <end position="147"/>
    </location>
</feature>
<feature type="region of interest" description="Disordered" evidence="1">
    <location>
        <begin position="134"/>
        <end position="159"/>
    </location>
</feature>
<name>A0ABU1N2H5_9CAUL</name>
<comment type="caution">
    <text evidence="2">The sequence shown here is derived from an EMBL/GenBank/DDBJ whole genome shotgun (WGS) entry which is preliminary data.</text>
</comment>
<evidence type="ECO:0000313" key="3">
    <source>
        <dbReference type="Proteomes" id="UP001262754"/>
    </source>
</evidence>
<dbReference type="RefSeq" id="WP_310033052.1">
    <property type="nucleotide sequence ID" value="NZ_JAVDRL010000009.1"/>
</dbReference>
<reference evidence="2 3" key="1">
    <citation type="submission" date="2023-07" db="EMBL/GenBank/DDBJ databases">
        <title>Sorghum-associated microbial communities from plants grown in Nebraska, USA.</title>
        <authorList>
            <person name="Schachtman D."/>
        </authorList>
    </citation>
    <scope>NUCLEOTIDE SEQUENCE [LARGE SCALE GENOMIC DNA]</scope>
    <source>
        <strain evidence="2 3">DS2154</strain>
    </source>
</reference>
<keyword evidence="3" id="KW-1185">Reference proteome</keyword>
<protein>
    <submittedName>
        <fullName evidence="2">Multidrug resistance efflux pump</fullName>
    </submittedName>
</protein>
<organism evidence="2 3">
    <name type="scientific">Caulobacter rhizosphaerae</name>
    <dbReference type="NCBI Taxonomy" id="2010972"/>
    <lineage>
        <taxon>Bacteria</taxon>
        <taxon>Pseudomonadati</taxon>
        <taxon>Pseudomonadota</taxon>
        <taxon>Alphaproteobacteria</taxon>
        <taxon>Caulobacterales</taxon>
        <taxon>Caulobacteraceae</taxon>
        <taxon>Caulobacter</taxon>
    </lineage>
</organism>
<evidence type="ECO:0000313" key="2">
    <source>
        <dbReference type="EMBL" id="MDR6532528.1"/>
    </source>
</evidence>
<dbReference type="InterPro" id="IPR053716">
    <property type="entry name" value="Flag_assembly_chemotaxis_eff"/>
</dbReference>
<proteinExistence type="predicted"/>
<dbReference type="EMBL" id="JAVDRL010000009">
    <property type="protein sequence ID" value="MDR6532528.1"/>
    <property type="molecule type" value="Genomic_DNA"/>
</dbReference>
<gene>
    <name evidence="2" type="ORF">J2800_003286</name>
</gene>